<feature type="domain" description="C2H2-type" evidence="1">
    <location>
        <begin position="74"/>
        <end position="95"/>
    </location>
</feature>
<evidence type="ECO:0000313" key="3">
    <source>
        <dbReference type="Proteomes" id="UP000617340"/>
    </source>
</evidence>
<accession>A0A834N2G5</accession>
<evidence type="ECO:0000259" key="1">
    <source>
        <dbReference type="PROSITE" id="PS00028"/>
    </source>
</evidence>
<dbReference type="EMBL" id="JACSDZ010000011">
    <property type="protein sequence ID" value="KAF7391773.1"/>
    <property type="molecule type" value="Genomic_DNA"/>
</dbReference>
<dbReference type="SMART" id="SM00355">
    <property type="entry name" value="ZnF_C2H2"/>
    <property type="match status" value="2"/>
</dbReference>
<dbReference type="InterPro" id="IPR013087">
    <property type="entry name" value="Znf_C2H2_type"/>
</dbReference>
<sequence>MEDFQLMIILKDKFKYKFIESSGTRKPARNIQTSSVSQRLLQCKKCGVTCTTQHALLRHITSKHENSSNVAAYCGICHRFFKTKWSRATHNSRYHRN</sequence>
<dbReference type="AlphaFoldDB" id="A0A834N2G5"/>
<reference evidence="2" key="1">
    <citation type="journal article" date="2020" name="G3 (Bethesda)">
        <title>High-Quality Assemblies for Three Invasive Social Wasps from the &lt;i&gt;Vespula&lt;/i&gt; Genus.</title>
        <authorList>
            <person name="Harrop T.W.R."/>
            <person name="Guhlin J."/>
            <person name="McLaughlin G.M."/>
            <person name="Permina E."/>
            <person name="Stockwell P."/>
            <person name="Gilligan J."/>
            <person name="Le Lec M.F."/>
            <person name="Gruber M.A.M."/>
            <person name="Quinn O."/>
            <person name="Lovegrove M."/>
            <person name="Duncan E.J."/>
            <person name="Remnant E.J."/>
            <person name="Van Eeckhoven J."/>
            <person name="Graham B."/>
            <person name="Knapp R.A."/>
            <person name="Langford K.W."/>
            <person name="Kronenberg Z."/>
            <person name="Press M.O."/>
            <person name="Eacker S.M."/>
            <person name="Wilson-Rankin E.E."/>
            <person name="Purcell J."/>
            <person name="Lester P.J."/>
            <person name="Dearden P.K."/>
        </authorList>
    </citation>
    <scope>NUCLEOTIDE SEQUENCE</scope>
    <source>
        <strain evidence="2">Linc-1</strain>
    </source>
</reference>
<dbReference type="Gene3D" id="3.30.160.60">
    <property type="entry name" value="Classic Zinc Finger"/>
    <property type="match status" value="1"/>
</dbReference>
<comment type="caution">
    <text evidence="2">The sequence shown here is derived from an EMBL/GenBank/DDBJ whole genome shotgun (WGS) entry which is preliminary data.</text>
</comment>
<gene>
    <name evidence="2" type="ORF">HZH68_011316</name>
</gene>
<dbReference type="Proteomes" id="UP000617340">
    <property type="component" value="Unassembled WGS sequence"/>
</dbReference>
<organism evidence="2 3">
    <name type="scientific">Vespula germanica</name>
    <name type="common">German yellow jacket</name>
    <name type="synonym">Paravespula germanica</name>
    <dbReference type="NCBI Taxonomy" id="30212"/>
    <lineage>
        <taxon>Eukaryota</taxon>
        <taxon>Metazoa</taxon>
        <taxon>Ecdysozoa</taxon>
        <taxon>Arthropoda</taxon>
        <taxon>Hexapoda</taxon>
        <taxon>Insecta</taxon>
        <taxon>Pterygota</taxon>
        <taxon>Neoptera</taxon>
        <taxon>Endopterygota</taxon>
        <taxon>Hymenoptera</taxon>
        <taxon>Apocrita</taxon>
        <taxon>Aculeata</taxon>
        <taxon>Vespoidea</taxon>
        <taxon>Vespidae</taxon>
        <taxon>Vespinae</taxon>
        <taxon>Vespula</taxon>
    </lineage>
</organism>
<proteinExistence type="predicted"/>
<feature type="domain" description="C2H2-type" evidence="1">
    <location>
        <begin position="43"/>
        <end position="64"/>
    </location>
</feature>
<evidence type="ECO:0000313" key="2">
    <source>
        <dbReference type="EMBL" id="KAF7391773.1"/>
    </source>
</evidence>
<dbReference type="PROSITE" id="PS00028">
    <property type="entry name" value="ZINC_FINGER_C2H2_1"/>
    <property type="match status" value="2"/>
</dbReference>
<name>A0A834N2G5_VESGE</name>
<protein>
    <recommendedName>
        <fullName evidence="1">C2H2-type domain-containing protein</fullName>
    </recommendedName>
</protein>
<keyword evidence="3" id="KW-1185">Reference proteome</keyword>